<sequence>MEISESASSDAASPSTPLVGSQYNSVNQFCRLTNKFQSLGLAGVLSYAFLNLCYYLGTFLVLWLYVIPSPGGLGFIRAVKRVVEVLAIVWAGGEVTKLLRLAGALILAPFFDRVLNWFTGRFGFDSRGKAFGLLILSGFTLAFMALVTVTLLWS</sequence>
<evidence type="ECO:0000313" key="1">
    <source>
        <dbReference type="EMBL" id="KAJ7544265.1"/>
    </source>
</evidence>
<comment type="caution">
    <text evidence="1">The sequence shown here is derived from an EMBL/GenBank/DDBJ whole genome shotgun (WGS) entry which is preliminary data.</text>
</comment>
<reference evidence="2" key="1">
    <citation type="journal article" date="2024" name="Proc. Natl. Acad. Sci. U.S.A.">
        <title>Extraordinary preservation of gene collinearity over three hundred million years revealed in homosporous lycophytes.</title>
        <authorList>
            <person name="Li C."/>
            <person name="Wickell D."/>
            <person name="Kuo L.Y."/>
            <person name="Chen X."/>
            <person name="Nie B."/>
            <person name="Liao X."/>
            <person name="Peng D."/>
            <person name="Ji J."/>
            <person name="Jenkins J."/>
            <person name="Williams M."/>
            <person name="Shu S."/>
            <person name="Plott C."/>
            <person name="Barry K."/>
            <person name="Rajasekar S."/>
            <person name="Grimwood J."/>
            <person name="Han X."/>
            <person name="Sun S."/>
            <person name="Hou Z."/>
            <person name="He W."/>
            <person name="Dai G."/>
            <person name="Sun C."/>
            <person name="Schmutz J."/>
            <person name="Leebens-Mack J.H."/>
            <person name="Li F.W."/>
            <person name="Wang L."/>
        </authorList>
    </citation>
    <scope>NUCLEOTIDE SEQUENCE [LARGE SCALE GENOMIC DNA]</scope>
    <source>
        <strain evidence="2">cv. PW_Plant_1</strain>
    </source>
</reference>
<protein>
    <submittedName>
        <fullName evidence="1">Uncharacterized protein</fullName>
    </submittedName>
</protein>
<evidence type="ECO:0000313" key="2">
    <source>
        <dbReference type="Proteomes" id="UP001162992"/>
    </source>
</evidence>
<accession>A0ACC2CQR3</accession>
<dbReference type="EMBL" id="CM055100">
    <property type="protein sequence ID" value="KAJ7544265.1"/>
    <property type="molecule type" value="Genomic_DNA"/>
</dbReference>
<name>A0ACC2CQR3_DIPCM</name>
<organism evidence="1 2">
    <name type="scientific">Diphasiastrum complanatum</name>
    <name type="common">Issler's clubmoss</name>
    <name type="synonym">Lycopodium complanatum</name>
    <dbReference type="NCBI Taxonomy" id="34168"/>
    <lineage>
        <taxon>Eukaryota</taxon>
        <taxon>Viridiplantae</taxon>
        <taxon>Streptophyta</taxon>
        <taxon>Embryophyta</taxon>
        <taxon>Tracheophyta</taxon>
        <taxon>Lycopodiopsida</taxon>
        <taxon>Lycopodiales</taxon>
        <taxon>Lycopodiaceae</taxon>
        <taxon>Lycopodioideae</taxon>
        <taxon>Diphasiastrum</taxon>
    </lineage>
</organism>
<gene>
    <name evidence="1" type="ORF">O6H91_09G071600</name>
</gene>
<keyword evidence="2" id="KW-1185">Reference proteome</keyword>
<dbReference type="Proteomes" id="UP001162992">
    <property type="component" value="Chromosome 9"/>
</dbReference>
<proteinExistence type="predicted"/>